<dbReference type="RefSeq" id="WP_201682248.1">
    <property type="nucleotide sequence ID" value="NZ_JAEQNA010000001.1"/>
</dbReference>
<dbReference type="Pfam" id="PF00866">
    <property type="entry name" value="Ring_hydroxyl_B"/>
    <property type="match status" value="1"/>
</dbReference>
<keyword evidence="2" id="KW-0560">Oxidoreductase</keyword>
<dbReference type="EMBL" id="JAEQNA010000001">
    <property type="protein sequence ID" value="MBL0419199.1"/>
    <property type="molecule type" value="Genomic_DNA"/>
</dbReference>
<keyword evidence="4" id="KW-1185">Reference proteome</keyword>
<sequence>MQFLPRLGADDRFALDDLYQAYATALDEQRYDDWPGFFRDDALYRIVPKDNFDLQLPIALMHCEGRLMMADRVTAIKEAAMIRPRHLRRFVTPARLAGAEGELLRVRANVLLVETLHHQSTRLVLSGVYHDLVERNGEGFRLAERICVYDSLLLPDSVVEPV</sequence>
<reference evidence="3" key="1">
    <citation type="submission" date="2021-01" db="EMBL/GenBank/DDBJ databases">
        <title>Ramlibacter sp. strain AW1 16S ribosomal RNA gene Genome sequencing and assembly.</title>
        <authorList>
            <person name="Kang M."/>
        </authorList>
    </citation>
    <scope>NUCLEOTIDE SEQUENCE</scope>
    <source>
        <strain evidence="3">AW1</strain>
    </source>
</reference>
<comment type="similarity">
    <text evidence="1">Belongs to the bacterial ring-hydroxylating dioxygenase beta subunit family.</text>
</comment>
<protein>
    <submittedName>
        <fullName evidence="3">Nuclear transport factor 2 family protein</fullName>
    </submittedName>
</protein>
<dbReference type="GO" id="GO:0016491">
    <property type="term" value="F:oxidoreductase activity"/>
    <property type="evidence" value="ECO:0007669"/>
    <property type="project" value="UniProtKB-KW"/>
</dbReference>
<dbReference type="InterPro" id="IPR000391">
    <property type="entry name" value="Rng_hydr_dOase-bsu"/>
</dbReference>
<proteinExistence type="inferred from homology"/>
<dbReference type="AlphaFoldDB" id="A0A936ZCQ4"/>
<dbReference type="InterPro" id="IPR032710">
    <property type="entry name" value="NTF2-like_dom_sf"/>
</dbReference>
<evidence type="ECO:0000313" key="4">
    <source>
        <dbReference type="Proteomes" id="UP000613011"/>
    </source>
</evidence>
<dbReference type="SUPFAM" id="SSF54427">
    <property type="entry name" value="NTF2-like"/>
    <property type="match status" value="1"/>
</dbReference>
<evidence type="ECO:0000256" key="2">
    <source>
        <dbReference type="ARBA" id="ARBA00023002"/>
    </source>
</evidence>
<organism evidence="3 4">
    <name type="scientific">Ramlibacter aurantiacus</name>
    <dbReference type="NCBI Taxonomy" id="2801330"/>
    <lineage>
        <taxon>Bacteria</taxon>
        <taxon>Pseudomonadati</taxon>
        <taxon>Pseudomonadota</taxon>
        <taxon>Betaproteobacteria</taxon>
        <taxon>Burkholderiales</taxon>
        <taxon>Comamonadaceae</taxon>
        <taxon>Ramlibacter</taxon>
    </lineage>
</organism>
<gene>
    <name evidence="3" type="ORF">JI739_02455</name>
</gene>
<accession>A0A936ZCQ4</accession>
<dbReference type="Proteomes" id="UP000613011">
    <property type="component" value="Unassembled WGS sequence"/>
</dbReference>
<comment type="caution">
    <text evidence="3">The sequence shown here is derived from an EMBL/GenBank/DDBJ whole genome shotgun (WGS) entry which is preliminary data.</text>
</comment>
<dbReference type="Gene3D" id="3.10.450.50">
    <property type="match status" value="1"/>
</dbReference>
<name>A0A936ZCQ4_9BURK</name>
<evidence type="ECO:0000256" key="1">
    <source>
        <dbReference type="ARBA" id="ARBA00009570"/>
    </source>
</evidence>
<evidence type="ECO:0000313" key="3">
    <source>
        <dbReference type="EMBL" id="MBL0419199.1"/>
    </source>
</evidence>